<evidence type="ECO:0000256" key="10">
    <source>
        <dbReference type="ARBA" id="ARBA00023303"/>
    </source>
</evidence>
<keyword evidence="4" id="KW-0812">Transmembrane</keyword>
<evidence type="ECO:0000256" key="11">
    <source>
        <dbReference type="SAM" id="MobiDB-lite"/>
    </source>
</evidence>
<keyword evidence="6" id="KW-0630">Potassium</keyword>
<evidence type="ECO:0000256" key="4">
    <source>
        <dbReference type="ARBA" id="ARBA00022692"/>
    </source>
</evidence>
<evidence type="ECO:0000256" key="1">
    <source>
        <dbReference type="ARBA" id="ARBA00004141"/>
    </source>
</evidence>
<comment type="subcellular location">
    <subcellularLocation>
        <location evidence="1">Membrane</location>
        <topology evidence="1">Multi-pass membrane protein</topology>
    </subcellularLocation>
</comment>
<evidence type="ECO:0000256" key="6">
    <source>
        <dbReference type="ARBA" id="ARBA00022958"/>
    </source>
</evidence>
<dbReference type="RefSeq" id="XP_013793774.1">
    <property type="nucleotide sequence ID" value="XM_013938320.1"/>
</dbReference>
<keyword evidence="2" id="KW-0813">Transport</keyword>
<dbReference type="GeneID" id="106477796"/>
<feature type="non-terminal residue" evidence="13">
    <location>
        <position position="164"/>
    </location>
</feature>
<feature type="non-terminal residue" evidence="13">
    <location>
        <position position="1"/>
    </location>
</feature>
<evidence type="ECO:0000256" key="8">
    <source>
        <dbReference type="ARBA" id="ARBA00023065"/>
    </source>
</evidence>
<feature type="region of interest" description="Disordered" evidence="11">
    <location>
        <begin position="47"/>
        <end position="86"/>
    </location>
</feature>
<keyword evidence="9" id="KW-0472">Membrane</keyword>
<keyword evidence="5" id="KW-0631">Potassium channel</keyword>
<sequence>YGVALIGIETSVRGNRPIMLNPGPSYIMKPTDICFYMNITKEENSGFLTSGSGGSGQKKSTEGAKQDAQEGGKGITVSDKDSRSQDLSLLKSRIVKGFGKKPHLEVPSIRALKTSESSTSKERRPSIGPVPDMLKEGAETDGETEEEIKKEEEEVPCSALSESC</sequence>
<feature type="region of interest" description="Disordered" evidence="11">
    <location>
        <begin position="105"/>
        <end position="164"/>
    </location>
</feature>
<evidence type="ECO:0000256" key="7">
    <source>
        <dbReference type="ARBA" id="ARBA00022989"/>
    </source>
</evidence>
<evidence type="ECO:0000256" key="3">
    <source>
        <dbReference type="ARBA" id="ARBA00022538"/>
    </source>
</evidence>
<name>A0ABM1C421_LIMPO</name>
<evidence type="ECO:0000256" key="2">
    <source>
        <dbReference type="ARBA" id="ARBA00022448"/>
    </source>
</evidence>
<evidence type="ECO:0000256" key="9">
    <source>
        <dbReference type="ARBA" id="ARBA00023136"/>
    </source>
</evidence>
<evidence type="ECO:0000313" key="13">
    <source>
        <dbReference type="RefSeq" id="XP_013793774.1"/>
    </source>
</evidence>
<dbReference type="PANTHER" id="PTHR10027:SF10">
    <property type="entry name" value="SLOWPOKE 2, ISOFORM D"/>
    <property type="match status" value="1"/>
</dbReference>
<protein>
    <submittedName>
        <fullName evidence="13">Potassium channel subfamily T member 2-like</fullName>
    </submittedName>
</protein>
<proteinExistence type="predicted"/>
<dbReference type="Proteomes" id="UP000694941">
    <property type="component" value="Unplaced"/>
</dbReference>
<accession>A0ABM1C421</accession>
<keyword evidence="7" id="KW-1133">Transmembrane helix</keyword>
<reference evidence="13" key="1">
    <citation type="submission" date="2025-08" db="UniProtKB">
        <authorList>
            <consortium name="RefSeq"/>
        </authorList>
    </citation>
    <scope>IDENTIFICATION</scope>
    <source>
        <tissue evidence="13">Muscle</tissue>
    </source>
</reference>
<dbReference type="InterPro" id="IPR047871">
    <property type="entry name" value="K_chnl_Slo-like"/>
</dbReference>
<evidence type="ECO:0000256" key="5">
    <source>
        <dbReference type="ARBA" id="ARBA00022826"/>
    </source>
</evidence>
<keyword evidence="3" id="KW-0633">Potassium transport</keyword>
<keyword evidence="10" id="KW-0407">Ion channel</keyword>
<keyword evidence="8" id="KW-0406">Ion transport</keyword>
<feature type="compositionally biased region" description="Basic and acidic residues" evidence="11">
    <location>
        <begin position="59"/>
        <end position="70"/>
    </location>
</feature>
<keyword evidence="12" id="KW-1185">Reference proteome</keyword>
<organism evidence="12 13">
    <name type="scientific">Limulus polyphemus</name>
    <name type="common">Atlantic horseshoe crab</name>
    <dbReference type="NCBI Taxonomy" id="6850"/>
    <lineage>
        <taxon>Eukaryota</taxon>
        <taxon>Metazoa</taxon>
        <taxon>Ecdysozoa</taxon>
        <taxon>Arthropoda</taxon>
        <taxon>Chelicerata</taxon>
        <taxon>Merostomata</taxon>
        <taxon>Xiphosura</taxon>
        <taxon>Limulidae</taxon>
        <taxon>Limulus</taxon>
    </lineage>
</organism>
<gene>
    <name evidence="13" type="primary">LOC106477796</name>
</gene>
<dbReference type="PANTHER" id="PTHR10027">
    <property type="entry name" value="CALCIUM-ACTIVATED POTASSIUM CHANNEL ALPHA CHAIN"/>
    <property type="match status" value="1"/>
</dbReference>
<evidence type="ECO:0000313" key="12">
    <source>
        <dbReference type="Proteomes" id="UP000694941"/>
    </source>
</evidence>